<dbReference type="GO" id="GO:0016616">
    <property type="term" value="F:oxidoreductase activity, acting on the CH-OH group of donors, NAD or NADP as acceptor"/>
    <property type="evidence" value="ECO:0007669"/>
    <property type="project" value="InterPro"/>
</dbReference>
<dbReference type="FunFam" id="3.40.50.720:FF:000363">
    <property type="entry name" value="D-isomer specific 2-hydroxyacid dehydrogenase"/>
    <property type="match status" value="1"/>
</dbReference>
<dbReference type="Gene3D" id="3.40.50.720">
    <property type="entry name" value="NAD(P)-binding Rossmann-like Domain"/>
    <property type="match status" value="2"/>
</dbReference>
<sequence length="323" mass="35126">MNDNAPDVLVLRANTHGLHARDYADLLADRLPDHDVRFAATSTEERDLIEDATVVSGVDIDAALLERAENLRLFAGVAAGYNHLPLERFAERGIAVTNASGIHAPNIAEQVAGYMLLFSRHLREGLHRQQRNEWRHYQAEELMGSTVTVVGLGAIGTAVTERLSGFDVETIGVRYTPEKGGPTDEVIGFDGPEFEAALAETDYLVVAAPLTDTTRGLLSAEEFRTLPPNARVINVGRGQIIDTEALVTALRGNQIDGAALDVTDPEPLPADHPLWDFENVLITPHNAGHSPKHWDRLAEIVAENVTTLSETGDEASLRNLVQS</sequence>
<dbReference type="InterPro" id="IPR029753">
    <property type="entry name" value="D-isomer_DH_CS"/>
</dbReference>
<dbReference type="CDD" id="cd05300">
    <property type="entry name" value="2-Hacid_dh_1"/>
    <property type="match status" value="1"/>
</dbReference>
<keyword evidence="7" id="KW-1185">Reference proteome</keyword>
<dbReference type="InterPro" id="IPR036291">
    <property type="entry name" value="NAD(P)-bd_dom_sf"/>
</dbReference>
<protein>
    <submittedName>
        <fullName evidence="6">D-2-hydroxyacid dehydrogenase</fullName>
    </submittedName>
</protein>
<feature type="domain" description="D-isomer specific 2-hydroxyacid dehydrogenase NAD-binding" evidence="5">
    <location>
        <begin position="113"/>
        <end position="287"/>
    </location>
</feature>
<dbReference type="GO" id="GO:0051287">
    <property type="term" value="F:NAD binding"/>
    <property type="evidence" value="ECO:0007669"/>
    <property type="project" value="InterPro"/>
</dbReference>
<evidence type="ECO:0000256" key="1">
    <source>
        <dbReference type="ARBA" id="ARBA00023002"/>
    </source>
</evidence>
<dbReference type="Pfam" id="PF02826">
    <property type="entry name" value="2-Hacid_dh_C"/>
    <property type="match status" value="1"/>
</dbReference>
<evidence type="ECO:0000256" key="2">
    <source>
        <dbReference type="ARBA" id="ARBA00023027"/>
    </source>
</evidence>
<dbReference type="RefSeq" id="WP_162414399.1">
    <property type="nucleotide sequence ID" value="NZ_JAHQXE010000004.1"/>
</dbReference>
<proteinExistence type="inferred from homology"/>
<organism evidence="6 7">
    <name type="scientific">Haloarcula salina</name>
    <dbReference type="NCBI Taxonomy" id="1429914"/>
    <lineage>
        <taxon>Archaea</taxon>
        <taxon>Methanobacteriati</taxon>
        <taxon>Methanobacteriota</taxon>
        <taxon>Stenosarchaea group</taxon>
        <taxon>Halobacteria</taxon>
        <taxon>Halobacteriales</taxon>
        <taxon>Haloarculaceae</taxon>
        <taxon>Haloarcula</taxon>
    </lineage>
</organism>
<reference evidence="6" key="1">
    <citation type="submission" date="2021-06" db="EMBL/GenBank/DDBJ databases">
        <title>New haloarchaea isolates fom saline soil.</title>
        <authorList>
            <person name="Duran-Viseras A."/>
            <person name="Sanchez-Porro C.S."/>
            <person name="Ventosa A."/>
        </authorList>
    </citation>
    <scope>NUCLEOTIDE SEQUENCE</scope>
    <source>
        <strain evidence="6">JCM 18369</strain>
    </source>
</reference>
<dbReference type="Proteomes" id="UP001166304">
    <property type="component" value="Unassembled WGS sequence"/>
</dbReference>
<gene>
    <name evidence="6" type="ORF">KTS37_13625</name>
</gene>
<dbReference type="InterPro" id="IPR006140">
    <property type="entry name" value="D-isomer_DH_NAD-bd"/>
</dbReference>
<dbReference type="PANTHER" id="PTHR43333">
    <property type="entry name" value="2-HACID_DH_C DOMAIN-CONTAINING PROTEIN"/>
    <property type="match status" value="1"/>
</dbReference>
<evidence type="ECO:0000313" key="7">
    <source>
        <dbReference type="Proteomes" id="UP001166304"/>
    </source>
</evidence>
<dbReference type="PANTHER" id="PTHR43333:SF1">
    <property type="entry name" value="D-ISOMER SPECIFIC 2-HYDROXYACID DEHYDROGENASE NAD-BINDING DOMAIN-CONTAINING PROTEIN"/>
    <property type="match status" value="1"/>
</dbReference>
<evidence type="ECO:0000259" key="4">
    <source>
        <dbReference type="Pfam" id="PF00389"/>
    </source>
</evidence>
<evidence type="ECO:0000256" key="3">
    <source>
        <dbReference type="RuleBase" id="RU003719"/>
    </source>
</evidence>
<dbReference type="SUPFAM" id="SSF52283">
    <property type="entry name" value="Formate/glycerate dehydrogenase catalytic domain-like"/>
    <property type="match status" value="1"/>
</dbReference>
<dbReference type="AlphaFoldDB" id="A0AA41KLD9"/>
<comment type="caution">
    <text evidence="6">The sequence shown here is derived from an EMBL/GenBank/DDBJ whole genome shotgun (WGS) entry which is preliminary data.</text>
</comment>
<evidence type="ECO:0000259" key="5">
    <source>
        <dbReference type="Pfam" id="PF02826"/>
    </source>
</evidence>
<dbReference type="Pfam" id="PF00389">
    <property type="entry name" value="2-Hacid_dh"/>
    <property type="match status" value="1"/>
</dbReference>
<evidence type="ECO:0000313" key="6">
    <source>
        <dbReference type="EMBL" id="MBV0902829.1"/>
    </source>
</evidence>
<comment type="similarity">
    <text evidence="3">Belongs to the D-isomer specific 2-hydroxyacid dehydrogenase family.</text>
</comment>
<keyword evidence="2" id="KW-0520">NAD</keyword>
<keyword evidence="1 3" id="KW-0560">Oxidoreductase</keyword>
<dbReference type="EMBL" id="JAHQXE010000004">
    <property type="protein sequence ID" value="MBV0902829.1"/>
    <property type="molecule type" value="Genomic_DNA"/>
</dbReference>
<dbReference type="SUPFAM" id="SSF51735">
    <property type="entry name" value="NAD(P)-binding Rossmann-fold domains"/>
    <property type="match status" value="1"/>
</dbReference>
<dbReference type="InterPro" id="IPR006139">
    <property type="entry name" value="D-isomer_2_OHA_DH_cat_dom"/>
</dbReference>
<feature type="domain" description="D-isomer specific 2-hydroxyacid dehydrogenase catalytic" evidence="4">
    <location>
        <begin position="33"/>
        <end position="314"/>
    </location>
</feature>
<accession>A0AA41KLD9</accession>
<dbReference type="PROSITE" id="PS00671">
    <property type="entry name" value="D_2_HYDROXYACID_DH_3"/>
    <property type="match status" value="1"/>
</dbReference>
<name>A0AA41KLD9_9EURY</name>